<dbReference type="OrthoDB" id="840771at2759"/>
<evidence type="ECO:0000313" key="8">
    <source>
        <dbReference type="RefSeq" id="XP_013415133.1"/>
    </source>
</evidence>
<evidence type="ECO:0000256" key="1">
    <source>
        <dbReference type="ARBA" id="ARBA00008874"/>
    </source>
</evidence>
<organism evidence="3 8">
    <name type="scientific">Lingula anatina</name>
    <name type="common">Brachiopod</name>
    <name type="synonym">Lingula unguis</name>
    <dbReference type="NCBI Taxonomy" id="7574"/>
    <lineage>
        <taxon>Eukaryota</taxon>
        <taxon>Metazoa</taxon>
        <taxon>Spiralia</taxon>
        <taxon>Lophotrochozoa</taxon>
        <taxon>Brachiopoda</taxon>
        <taxon>Linguliformea</taxon>
        <taxon>Lingulata</taxon>
        <taxon>Lingulida</taxon>
        <taxon>Linguloidea</taxon>
        <taxon>Lingulidae</taxon>
        <taxon>Lingula</taxon>
    </lineage>
</organism>
<reference evidence="4 5" key="2">
    <citation type="submission" date="2025-04" db="UniProtKB">
        <authorList>
            <consortium name="RefSeq"/>
        </authorList>
    </citation>
    <scope>IDENTIFICATION</scope>
</reference>
<dbReference type="RefSeq" id="XP_013415129.1">
    <property type="nucleotide sequence ID" value="XM_013559675.1"/>
</dbReference>
<dbReference type="PANTHER" id="PTHR48014:SF21">
    <property type="entry name" value="SERINE_THREONINE-PROTEIN KINASE FRAY2"/>
    <property type="match status" value="1"/>
</dbReference>
<gene>
    <name evidence="4 5 6 7 8 9 10" type="primary">LOC106177040</name>
</gene>
<dbReference type="AlphaFoldDB" id="A0A1S3JXN1"/>
<dbReference type="RefSeq" id="XP_013415130.1">
    <property type="nucleotide sequence ID" value="XM_013559676.1"/>
</dbReference>
<sequence>MVDFRPRPEDYQIFTVIGHACNEQATISLAKHIPSGTHITIRRINLEECDIDFGILQHEILASKQFAHSNILPLYSAFIHNKELWAVMPLMGYGSCRDLVCHAQFTEGLPELAIAFILRDVLQALEYIHAKGFIHRGIRASHILVSANGQVRLSGMRYMLDTIVGGAKEHVVHDYPTTAIKSLHWMAPEILEQNMAGYDNKSDIYSIGITACELANGCVPFADMPLTLMLLEKMSGTTPRLLDNTTVPDYIMEENQNMEGGTDSGILRDSEGNSRGDTIKYQRIFSSHFHEFVESCLKRDPTERPTATDLLSHSFFKQVKKKSTEAYLPNLLIPVQPLTDATKLPKDDSAVGSLVDRLKDTDLGEQWSF</sequence>
<dbReference type="RefSeq" id="XP_013415132.1">
    <property type="nucleotide sequence ID" value="XM_013559678.1"/>
</dbReference>
<keyword evidence="4 5" id="KW-0808">Transferase</keyword>
<dbReference type="InterPro" id="IPR047173">
    <property type="entry name" value="STRAD_A/B-like"/>
</dbReference>
<evidence type="ECO:0000313" key="9">
    <source>
        <dbReference type="RefSeq" id="XP_013415134.1"/>
    </source>
</evidence>
<dbReference type="SUPFAM" id="SSF56112">
    <property type="entry name" value="Protein kinase-like (PK-like)"/>
    <property type="match status" value="1"/>
</dbReference>
<dbReference type="PANTHER" id="PTHR48014">
    <property type="entry name" value="SERINE/THREONINE-PROTEIN KINASE FRAY2"/>
    <property type="match status" value="1"/>
</dbReference>
<dbReference type="InterPro" id="IPR000719">
    <property type="entry name" value="Prot_kinase_dom"/>
</dbReference>
<dbReference type="RefSeq" id="XP_013415133.1">
    <property type="nucleotide sequence ID" value="XM_013559679.1"/>
</dbReference>
<dbReference type="RefSeq" id="XP_013415135.1">
    <property type="nucleotide sequence ID" value="XM_013559681.1"/>
</dbReference>
<name>A0A1S3JXN1_LINAN</name>
<dbReference type="RefSeq" id="XP_013415128.1">
    <property type="nucleotide sequence ID" value="XM_013559674.1"/>
</dbReference>
<evidence type="ECO:0000313" key="7">
    <source>
        <dbReference type="RefSeq" id="XP_013415132.1"/>
    </source>
</evidence>
<evidence type="ECO:0000313" key="10">
    <source>
        <dbReference type="RefSeq" id="XP_013415135.1"/>
    </source>
</evidence>
<evidence type="ECO:0000313" key="5">
    <source>
        <dbReference type="RefSeq" id="XP_013415129.1"/>
    </source>
</evidence>
<dbReference type="GO" id="GO:1902554">
    <property type="term" value="C:serine/threonine protein kinase complex"/>
    <property type="evidence" value="ECO:0007669"/>
    <property type="project" value="TreeGrafter"/>
</dbReference>
<feature type="domain" description="Protein kinase" evidence="2">
    <location>
        <begin position="11"/>
        <end position="316"/>
    </location>
</feature>
<proteinExistence type="inferred from homology"/>
<dbReference type="Proteomes" id="UP000085678">
    <property type="component" value="Unplaced"/>
</dbReference>
<dbReference type="GO" id="GO:0005524">
    <property type="term" value="F:ATP binding"/>
    <property type="evidence" value="ECO:0007669"/>
    <property type="project" value="InterPro"/>
</dbReference>
<dbReference type="Gene3D" id="3.30.200.20">
    <property type="entry name" value="Phosphorylase Kinase, domain 1"/>
    <property type="match status" value="1"/>
</dbReference>
<comment type="similarity">
    <text evidence="1">Belongs to the protein kinase superfamily. STE Ser/Thr protein kinase family. STE20 subfamily.</text>
</comment>
<evidence type="ECO:0000259" key="2">
    <source>
        <dbReference type="PROSITE" id="PS50011"/>
    </source>
</evidence>
<accession>A0A1S3JXN1</accession>
<dbReference type="GO" id="GO:0004672">
    <property type="term" value="F:protein kinase activity"/>
    <property type="evidence" value="ECO:0007669"/>
    <property type="project" value="InterPro"/>
</dbReference>
<evidence type="ECO:0000313" key="6">
    <source>
        <dbReference type="RefSeq" id="XP_013415130.1"/>
    </source>
</evidence>
<dbReference type="GeneID" id="106177040"/>
<dbReference type="GO" id="GO:0006611">
    <property type="term" value="P:protein export from nucleus"/>
    <property type="evidence" value="ECO:0007669"/>
    <property type="project" value="TreeGrafter"/>
</dbReference>
<reference evidence="4 5" key="1">
    <citation type="journal article" date="2015" name="Nat. Commun.">
        <title>The Lingula genome provides insights into brachiopod evolution and the origin of phosphate biomineralization.</title>
        <authorList>
            <person name="Luo Y.J."/>
            <person name="Takeuchi T."/>
            <person name="Koyanagi R."/>
            <person name="Yamada L."/>
            <person name="Kanda M."/>
            <person name="Khalturina M."/>
            <person name="Fujie M."/>
            <person name="Yamasaki S.I."/>
            <person name="Endo K."/>
            <person name="Satoh N."/>
        </authorList>
    </citation>
    <scope>NUCLEOTIDE SEQUENCE</scope>
</reference>
<protein>
    <submittedName>
        <fullName evidence="4 5">STE20-related kinase adapter protein alpha isoform X2</fullName>
    </submittedName>
    <submittedName>
        <fullName evidence="10">STE20-related kinase adapter protein alpha isoform X3</fullName>
    </submittedName>
</protein>
<keyword evidence="4 5" id="KW-0418">Kinase</keyword>
<evidence type="ECO:0000313" key="3">
    <source>
        <dbReference type="Proteomes" id="UP000085678"/>
    </source>
</evidence>
<dbReference type="GO" id="GO:0043539">
    <property type="term" value="F:protein serine/threonine kinase activator activity"/>
    <property type="evidence" value="ECO:0007669"/>
    <property type="project" value="InterPro"/>
</dbReference>
<dbReference type="Pfam" id="PF00069">
    <property type="entry name" value="Pkinase"/>
    <property type="match status" value="1"/>
</dbReference>
<dbReference type="PROSITE" id="PS50011">
    <property type="entry name" value="PROTEIN_KINASE_DOM"/>
    <property type="match status" value="1"/>
</dbReference>
<dbReference type="Gene3D" id="1.10.510.10">
    <property type="entry name" value="Transferase(Phosphotransferase) domain 1"/>
    <property type="match status" value="1"/>
</dbReference>
<dbReference type="RefSeq" id="XP_013415134.1">
    <property type="nucleotide sequence ID" value="XM_013559680.1"/>
</dbReference>
<dbReference type="InterPro" id="IPR011009">
    <property type="entry name" value="Kinase-like_dom_sf"/>
</dbReference>
<keyword evidence="3" id="KW-1185">Reference proteome</keyword>
<evidence type="ECO:0000313" key="4">
    <source>
        <dbReference type="RefSeq" id="XP_013415128.1"/>
    </source>
</evidence>